<evidence type="ECO:0000256" key="1">
    <source>
        <dbReference type="SAM" id="MobiDB-lite"/>
    </source>
</evidence>
<feature type="compositionally biased region" description="Low complexity" evidence="1">
    <location>
        <begin position="44"/>
        <end position="58"/>
    </location>
</feature>
<sequence length="113" mass="13239">MQNHGTKKGQIADNFQWYPNSHQNPKQKLKRKKQKHSRHETSEFKNFPNPSFSFPTKTNLHRQFTSLKRSNHPRHRSASPSPEPISSHRSPLYKQNSQTPQSTNQQTNTHLSI</sequence>
<dbReference type="Proteomes" id="UP000237347">
    <property type="component" value="Unassembled WGS sequence"/>
</dbReference>
<name>A0AAW0M6F1_QUESU</name>
<reference evidence="2 3" key="1">
    <citation type="journal article" date="2018" name="Sci. Data">
        <title>The draft genome sequence of cork oak.</title>
        <authorList>
            <person name="Ramos A.M."/>
            <person name="Usie A."/>
            <person name="Barbosa P."/>
            <person name="Barros P.M."/>
            <person name="Capote T."/>
            <person name="Chaves I."/>
            <person name="Simoes F."/>
            <person name="Abreu I."/>
            <person name="Carrasquinho I."/>
            <person name="Faro C."/>
            <person name="Guimaraes J.B."/>
            <person name="Mendonca D."/>
            <person name="Nobrega F."/>
            <person name="Rodrigues L."/>
            <person name="Saibo N.J.M."/>
            <person name="Varela M.C."/>
            <person name="Egas C."/>
            <person name="Matos J."/>
            <person name="Miguel C.M."/>
            <person name="Oliveira M.M."/>
            <person name="Ricardo C.P."/>
            <person name="Goncalves S."/>
        </authorList>
    </citation>
    <scope>NUCLEOTIDE SEQUENCE [LARGE SCALE GENOMIC DNA]</scope>
    <source>
        <strain evidence="3">cv. HL8</strain>
    </source>
</reference>
<dbReference type="EMBL" id="PKMF04000016">
    <property type="protein sequence ID" value="KAK7858893.1"/>
    <property type="molecule type" value="Genomic_DNA"/>
</dbReference>
<organism evidence="2 3">
    <name type="scientific">Quercus suber</name>
    <name type="common">Cork oak</name>
    <dbReference type="NCBI Taxonomy" id="58331"/>
    <lineage>
        <taxon>Eukaryota</taxon>
        <taxon>Viridiplantae</taxon>
        <taxon>Streptophyta</taxon>
        <taxon>Embryophyta</taxon>
        <taxon>Tracheophyta</taxon>
        <taxon>Spermatophyta</taxon>
        <taxon>Magnoliopsida</taxon>
        <taxon>eudicotyledons</taxon>
        <taxon>Gunneridae</taxon>
        <taxon>Pentapetalae</taxon>
        <taxon>rosids</taxon>
        <taxon>fabids</taxon>
        <taxon>Fagales</taxon>
        <taxon>Fagaceae</taxon>
        <taxon>Quercus</taxon>
    </lineage>
</organism>
<gene>
    <name evidence="2" type="ORF">CFP56_009668</name>
</gene>
<dbReference type="AlphaFoldDB" id="A0AAW0M6F1"/>
<protein>
    <submittedName>
        <fullName evidence="2">Uncharacterized protein</fullName>
    </submittedName>
</protein>
<feature type="compositionally biased region" description="Basic residues" evidence="1">
    <location>
        <begin position="25"/>
        <end position="38"/>
    </location>
</feature>
<accession>A0AAW0M6F1</accession>
<feature type="region of interest" description="Disordered" evidence="1">
    <location>
        <begin position="1"/>
        <end position="113"/>
    </location>
</feature>
<keyword evidence="3" id="KW-1185">Reference proteome</keyword>
<evidence type="ECO:0000313" key="3">
    <source>
        <dbReference type="Proteomes" id="UP000237347"/>
    </source>
</evidence>
<comment type="caution">
    <text evidence="2">The sequence shown here is derived from an EMBL/GenBank/DDBJ whole genome shotgun (WGS) entry which is preliminary data.</text>
</comment>
<evidence type="ECO:0000313" key="2">
    <source>
        <dbReference type="EMBL" id="KAK7858893.1"/>
    </source>
</evidence>
<proteinExistence type="predicted"/>
<feature type="compositionally biased region" description="Low complexity" evidence="1">
    <location>
        <begin position="95"/>
        <end position="113"/>
    </location>
</feature>